<evidence type="ECO:0000313" key="3">
    <source>
        <dbReference type="EMBL" id="SLM47239.1"/>
    </source>
</evidence>
<dbReference type="Gene3D" id="2.60.40.420">
    <property type="entry name" value="Cupredoxins - blue copper proteins"/>
    <property type="match status" value="1"/>
</dbReference>
<sequence>MITARSWMIVAALSGFCWLATGVPVGSQAEQTVEVTIRDFTFLVSKEAPLRLGLPTVIYVRNEDSERHDFGSSMFEGLPTRVEKDGIIVYGRGVEGVMLDPKRDATIRFNMERPGRYTFRCSIHPNMKGELLLLSAEAV</sequence>
<evidence type="ECO:0000313" key="4">
    <source>
        <dbReference type="Proteomes" id="UP000192042"/>
    </source>
</evidence>
<gene>
    <name evidence="3" type="ORF">NSJP_1067</name>
</gene>
<dbReference type="OrthoDB" id="9796416at2"/>
<accession>A0A1W1I2Y1</accession>
<evidence type="ECO:0000256" key="1">
    <source>
        <dbReference type="SAM" id="SignalP"/>
    </source>
</evidence>
<dbReference type="Proteomes" id="UP000192042">
    <property type="component" value="Chromosome I"/>
</dbReference>
<dbReference type="EMBL" id="LT828648">
    <property type="protein sequence ID" value="SLM47239.1"/>
    <property type="molecule type" value="Genomic_DNA"/>
</dbReference>
<dbReference type="Pfam" id="PF13473">
    <property type="entry name" value="Cupredoxin_1"/>
    <property type="match status" value="1"/>
</dbReference>
<feature type="domain" description="EfeO-type cupredoxin-like" evidence="2">
    <location>
        <begin position="16"/>
        <end position="132"/>
    </location>
</feature>
<dbReference type="InterPro" id="IPR008972">
    <property type="entry name" value="Cupredoxin"/>
</dbReference>
<reference evidence="3 4" key="1">
    <citation type="submission" date="2017-03" db="EMBL/GenBank/DDBJ databases">
        <authorList>
            <person name="Afonso C.L."/>
            <person name="Miller P.J."/>
            <person name="Scott M.A."/>
            <person name="Spackman E."/>
            <person name="Goraichik I."/>
            <person name="Dimitrov K.M."/>
            <person name="Suarez D.L."/>
            <person name="Swayne D.E."/>
        </authorList>
    </citation>
    <scope>NUCLEOTIDE SEQUENCE [LARGE SCALE GENOMIC DNA]</scope>
    <source>
        <strain evidence="3">Genome sequencing of Nitrospira japonica strain NJ11</strain>
    </source>
</reference>
<keyword evidence="4" id="KW-1185">Reference proteome</keyword>
<dbReference type="SUPFAM" id="SSF49503">
    <property type="entry name" value="Cupredoxins"/>
    <property type="match status" value="1"/>
</dbReference>
<evidence type="ECO:0000259" key="2">
    <source>
        <dbReference type="Pfam" id="PF13473"/>
    </source>
</evidence>
<dbReference type="KEGG" id="nja:NSJP_1067"/>
<dbReference type="STRING" id="1325564.NSJP_1067"/>
<proteinExistence type="predicted"/>
<organism evidence="3 4">
    <name type="scientific">Nitrospira japonica</name>
    <dbReference type="NCBI Taxonomy" id="1325564"/>
    <lineage>
        <taxon>Bacteria</taxon>
        <taxon>Pseudomonadati</taxon>
        <taxon>Nitrospirota</taxon>
        <taxon>Nitrospiria</taxon>
        <taxon>Nitrospirales</taxon>
        <taxon>Nitrospiraceae</taxon>
        <taxon>Nitrospira</taxon>
    </lineage>
</organism>
<protein>
    <submittedName>
        <fullName evidence="3">Putative Blue copper protein</fullName>
    </submittedName>
</protein>
<feature type="signal peptide" evidence="1">
    <location>
        <begin position="1"/>
        <end position="22"/>
    </location>
</feature>
<name>A0A1W1I2Y1_9BACT</name>
<feature type="chain" id="PRO_5013320497" evidence="1">
    <location>
        <begin position="23"/>
        <end position="139"/>
    </location>
</feature>
<dbReference type="AlphaFoldDB" id="A0A1W1I2Y1"/>
<keyword evidence="1" id="KW-0732">Signal</keyword>
<dbReference type="InterPro" id="IPR028096">
    <property type="entry name" value="EfeO_Cupredoxin"/>
</dbReference>
<dbReference type="RefSeq" id="WP_155969885.1">
    <property type="nucleotide sequence ID" value="NZ_LT828648.1"/>
</dbReference>